<evidence type="ECO:0000313" key="3">
    <source>
        <dbReference type="Proteomes" id="UP001285354"/>
    </source>
</evidence>
<protein>
    <recommendedName>
        <fullName evidence="4">Transcription factor Pcc1</fullName>
    </recommendedName>
</protein>
<dbReference type="EMBL" id="JAUBYV010000005">
    <property type="protein sequence ID" value="KAK2626545.1"/>
    <property type="molecule type" value="Genomic_DNA"/>
</dbReference>
<dbReference type="GO" id="GO:0000408">
    <property type="term" value="C:EKC/KEOPS complex"/>
    <property type="evidence" value="ECO:0007669"/>
    <property type="project" value="TreeGrafter"/>
</dbReference>
<evidence type="ECO:0000313" key="2">
    <source>
        <dbReference type="EMBL" id="KAK2626545.1"/>
    </source>
</evidence>
<dbReference type="PANTHER" id="PTHR31283:SF5">
    <property type="entry name" value="EKC_KEOPS COMPLEX SUBUNIT LAGE3"/>
    <property type="match status" value="1"/>
</dbReference>
<dbReference type="AlphaFoldDB" id="A0AAD9SZK6"/>
<proteinExistence type="inferred from homology"/>
<evidence type="ECO:0000256" key="1">
    <source>
        <dbReference type="ARBA" id="ARBA00007073"/>
    </source>
</evidence>
<gene>
    <name evidence="2" type="ORF">QTJ16_003720</name>
</gene>
<dbReference type="PANTHER" id="PTHR31283">
    <property type="entry name" value="EKC/KEOPS COMPLEX SUBUNIT PCC1 FAMILY MEMBER"/>
    <property type="match status" value="1"/>
</dbReference>
<comment type="similarity">
    <text evidence="1">Belongs to the CTAG/PCC1 family.</text>
</comment>
<organism evidence="2 3">
    <name type="scientific">Diplocarpon rosae</name>
    <dbReference type="NCBI Taxonomy" id="946125"/>
    <lineage>
        <taxon>Eukaryota</taxon>
        <taxon>Fungi</taxon>
        <taxon>Dikarya</taxon>
        <taxon>Ascomycota</taxon>
        <taxon>Pezizomycotina</taxon>
        <taxon>Leotiomycetes</taxon>
        <taxon>Helotiales</taxon>
        <taxon>Drepanopezizaceae</taxon>
        <taxon>Diplocarpon</taxon>
    </lineage>
</organism>
<dbReference type="GO" id="GO:0070525">
    <property type="term" value="P:tRNA threonylcarbamoyladenosine metabolic process"/>
    <property type="evidence" value="ECO:0007669"/>
    <property type="project" value="TreeGrafter"/>
</dbReference>
<dbReference type="FunFam" id="3.30.310.50:FF:000011">
    <property type="entry name" value="Transcription factor Pcc1"/>
    <property type="match status" value="1"/>
</dbReference>
<dbReference type="InterPro" id="IPR015419">
    <property type="entry name" value="CTAG/Pcc1"/>
</dbReference>
<comment type="caution">
    <text evidence="2">The sequence shown here is derived from an EMBL/GenBank/DDBJ whole genome shotgun (WGS) entry which is preliminary data.</text>
</comment>
<accession>A0AAD9SZK6</accession>
<dbReference type="Gene3D" id="3.30.310.50">
    <property type="entry name" value="Alpha-D-phosphohexomutase, C-terminal domain"/>
    <property type="match status" value="1"/>
</dbReference>
<dbReference type="Proteomes" id="UP001285354">
    <property type="component" value="Unassembled WGS sequence"/>
</dbReference>
<reference evidence="2" key="1">
    <citation type="submission" date="2023-06" db="EMBL/GenBank/DDBJ databases">
        <title>Draft genome of Marssonina rosae.</title>
        <authorList>
            <person name="Cheng Q."/>
        </authorList>
    </citation>
    <scope>NUCLEOTIDE SEQUENCE</scope>
    <source>
        <strain evidence="2">R4</strain>
    </source>
</reference>
<dbReference type="Pfam" id="PF09341">
    <property type="entry name" value="Pcc1"/>
    <property type="match status" value="1"/>
</dbReference>
<sequence>MDPEFPCSLTIDLPFPTARLASVALQALQVDMELSPLVCRSFSTITPPSAALGSGVQSVLRTEYNATTNRMLRVAVNGFMESLSVVLGIMEELDVDVLGADLEKC</sequence>
<name>A0AAD9SZK6_9HELO</name>
<evidence type="ECO:0008006" key="4">
    <source>
        <dbReference type="Google" id="ProtNLM"/>
    </source>
</evidence>
<keyword evidence="3" id="KW-1185">Reference proteome</keyword>